<keyword evidence="2" id="KW-1185">Reference proteome</keyword>
<evidence type="ECO:0000313" key="2">
    <source>
        <dbReference type="Proteomes" id="UP001164746"/>
    </source>
</evidence>
<reference evidence="1" key="1">
    <citation type="submission" date="2022-11" db="EMBL/GenBank/DDBJ databases">
        <title>Centuries of genome instability and evolution in soft-shell clam transmissible cancer (bioRxiv).</title>
        <authorList>
            <person name="Hart S.F.M."/>
            <person name="Yonemitsu M.A."/>
            <person name="Giersch R.M."/>
            <person name="Beal B.F."/>
            <person name="Arriagada G."/>
            <person name="Davis B.W."/>
            <person name="Ostrander E.A."/>
            <person name="Goff S.P."/>
            <person name="Metzger M.J."/>
        </authorList>
    </citation>
    <scope>NUCLEOTIDE SEQUENCE</scope>
    <source>
        <strain evidence="1">MELC-2E11</strain>
        <tissue evidence="1">Siphon/mantle</tissue>
    </source>
</reference>
<proteinExistence type="predicted"/>
<dbReference type="EMBL" id="CP111021">
    <property type="protein sequence ID" value="WAR16627.1"/>
    <property type="molecule type" value="Genomic_DNA"/>
</dbReference>
<gene>
    <name evidence="1" type="ORF">MAR_031221</name>
</gene>
<dbReference type="Proteomes" id="UP001164746">
    <property type="component" value="Chromosome 10"/>
</dbReference>
<sequence length="38" mass="4651">MMFSQRKLQNYMWKEGELIITTLRKLANGMFPMMIREL</sequence>
<evidence type="ECO:0000313" key="1">
    <source>
        <dbReference type="EMBL" id="WAR16627.1"/>
    </source>
</evidence>
<name>A0ABY7F376_MYAAR</name>
<organism evidence="1 2">
    <name type="scientific">Mya arenaria</name>
    <name type="common">Soft-shell clam</name>
    <dbReference type="NCBI Taxonomy" id="6604"/>
    <lineage>
        <taxon>Eukaryota</taxon>
        <taxon>Metazoa</taxon>
        <taxon>Spiralia</taxon>
        <taxon>Lophotrochozoa</taxon>
        <taxon>Mollusca</taxon>
        <taxon>Bivalvia</taxon>
        <taxon>Autobranchia</taxon>
        <taxon>Heteroconchia</taxon>
        <taxon>Euheterodonta</taxon>
        <taxon>Imparidentia</taxon>
        <taxon>Neoheterodontei</taxon>
        <taxon>Myida</taxon>
        <taxon>Myoidea</taxon>
        <taxon>Myidae</taxon>
        <taxon>Mya</taxon>
    </lineage>
</organism>
<accession>A0ABY7F376</accession>
<protein>
    <submittedName>
        <fullName evidence="1">Uncharacterized protein</fullName>
    </submittedName>
</protein>